<dbReference type="SMART" id="SM00034">
    <property type="entry name" value="CLECT"/>
    <property type="match status" value="1"/>
</dbReference>
<feature type="region of interest" description="Disordered" evidence="2">
    <location>
        <begin position="555"/>
        <end position="589"/>
    </location>
</feature>
<evidence type="ECO:0000313" key="5">
    <source>
        <dbReference type="Proteomes" id="UP000242188"/>
    </source>
</evidence>
<dbReference type="InterPro" id="IPR016187">
    <property type="entry name" value="CTDL_fold"/>
</dbReference>
<dbReference type="GO" id="GO:0005576">
    <property type="term" value="C:extracellular region"/>
    <property type="evidence" value="ECO:0007669"/>
    <property type="project" value="InterPro"/>
</dbReference>
<dbReference type="CDD" id="cd00037">
    <property type="entry name" value="CLECT"/>
    <property type="match status" value="1"/>
</dbReference>
<dbReference type="InterPro" id="IPR018378">
    <property type="entry name" value="C-type_lectin_CS"/>
</dbReference>
<dbReference type="SUPFAM" id="SSF56436">
    <property type="entry name" value="C-type lectin-like"/>
    <property type="match status" value="1"/>
</dbReference>
<accession>A0A210PV54</accession>
<protein>
    <submittedName>
        <fullName evidence="4">Hepatic lectin</fullName>
    </submittedName>
</protein>
<evidence type="ECO:0000256" key="1">
    <source>
        <dbReference type="ARBA" id="ARBA00023157"/>
    </source>
</evidence>
<dbReference type="InterPro" id="IPR002557">
    <property type="entry name" value="Chitin-bd_dom"/>
</dbReference>
<dbReference type="SUPFAM" id="SSF57625">
    <property type="entry name" value="Invertebrate chitin-binding proteins"/>
    <property type="match status" value="1"/>
</dbReference>
<evidence type="ECO:0000259" key="3">
    <source>
        <dbReference type="PROSITE" id="PS50041"/>
    </source>
</evidence>
<dbReference type="Pfam" id="PF00059">
    <property type="entry name" value="Lectin_C"/>
    <property type="match status" value="1"/>
</dbReference>
<feature type="region of interest" description="Disordered" evidence="2">
    <location>
        <begin position="389"/>
        <end position="412"/>
    </location>
</feature>
<feature type="compositionally biased region" description="Polar residues" evidence="2">
    <location>
        <begin position="398"/>
        <end position="407"/>
    </location>
</feature>
<dbReference type="InterPro" id="IPR050111">
    <property type="entry name" value="C-type_lectin/snaclec_domain"/>
</dbReference>
<dbReference type="GO" id="GO:0008061">
    <property type="term" value="F:chitin binding"/>
    <property type="evidence" value="ECO:0007669"/>
    <property type="project" value="InterPro"/>
</dbReference>
<proteinExistence type="predicted"/>
<dbReference type="InterPro" id="IPR001304">
    <property type="entry name" value="C-type_lectin-like"/>
</dbReference>
<feature type="compositionally biased region" description="Polar residues" evidence="2">
    <location>
        <begin position="557"/>
        <end position="576"/>
    </location>
</feature>
<name>A0A210PV54_MIZYE</name>
<comment type="caution">
    <text evidence="4">The sequence shown here is derived from an EMBL/GenBank/DDBJ whole genome shotgun (WGS) entry which is preliminary data.</text>
</comment>
<dbReference type="PROSITE" id="PS00615">
    <property type="entry name" value="C_TYPE_LECTIN_1"/>
    <property type="match status" value="1"/>
</dbReference>
<organism evidence="4 5">
    <name type="scientific">Mizuhopecten yessoensis</name>
    <name type="common">Japanese scallop</name>
    <name type="synonym">Patinopecten yessoensis</name>
    <dbReference type="NCBI Taxonomy" id="6573"/>
    <lineage>
        <taxon>Eukaryota</taxon>
        <taxon>Metazoa</taxon>
        <taxon>Spiralia</taxon>
        <taxon>Lophotrochozoa</taxon>
        <taxon>Mollusca</taxon>
        <taxon>Bivalvia</taxon>
        <taxon>Autobranchia</taxon>
        <taxon>Pteriomorphia</taxon>
        <taxon>Pectinida</taxon>
        <taxon>Pectinoidea</taxon>
        <taxon>Pectinidae</taxon>
        <taxon>Mizuhopecten</taxon>
    </lineage>
</organism>
<dbReference type="EMBL" id="NEDP02005470">
    <property type="protein sequence ID" value="OWF40377.1"/>
    <property type="molecule type" value="Genomic_DNA"/>
</dbReference>
<feature type="compositionally biased region" description="Polar residues" evidence="2">
    <location>
        <begin position="602"/>
        <end position="626"/>
    </location>
</feature>
<dbReference type="GO" id="GO:0030246">
    <property type="term" value="F:carbohydrate binding"/>
    <property type="evidence" value="ECO:0007669"/>
    <property type="project" value="UniProtKB-KW"/>
</dbReference>
<feature type="compositionally biased region" description="Low complexity" evidence="2">
    <location>
        <begin position="745"/>
        <end position="763"/>
    </location>
</feature>
<keyword evidence="5" id="KW-1185">Reference proteome</keyword>
<dbReference type="InterPro" id="IPR036508">
    <property type="entry name" value="Chitin-bd_dom_sf"/>
</dbReference>
<feature type="region of interest" description="Disordered" evidence="2">
    <location>
        <begin position="743"/>
        <end position="768"/>
    </location>
</feature>
<dbReference type="PROSITE" id="PS50041">
    <property type="entry name" value="C_TYPE_LECTIN_2"/>
    <property type="match status" value="1"/>
</dbReference>
<reference evidence="4 5" key="1">
    <citation type="journal article" date="2017" name="Nat. Ecol. Evol.">
        <title>Scallop genome provides insights into evolution of bilaterian karyotype and development.</title>
        <authorList>
            <person name="Wang S."/>
            <person name="Zhang J."/>
            <person name="Jiao W."/>
            <person name="Li J."/>
            <person name="Xun X."/>
            <person name="Sun Y."/>
            <person name="Guo X."/>
            <person name="Huan P."/>
            <person name="Dong B."/>
            <person name="Zhang L."/>
            <person name="Hu X."/>
            <person name="Sun X."/>
            <person name="Wang J."/>
            <person name="Zhao C."/>
            <person name="Wang Y."/>
            <person name="Wang D."/>
            <person name="Huang X."/>
            <person name="Wang R."/>
            <person name="Lv J."/>
            <person name="Li Y."/>
            <person name="Zhang Z."/>
            <person name="Liu B."/>
            <person name="Lu W."/>
            <person name="Hui Y."/>
            <person name="Liang J."/>
            <person name="Zhou Z."/>
            <person name="Hou R."/>
            <person name="Li X."/>
            <person name="Liu Y."/>
            <person name="Li H."/>
            <person name="Ning X."/>
            <person name="Lin Y."/>
            <person name="Zhao L."/>
            <person name="Xing Q."/>
            <person name="Dou J."/>
            <person name="Li Y."/>
            <person name="Mao J."/>
            <person name="Guo H."/>
            <person name="Dou H."/>
            <person name="Li T."/>
            <person name="Mu C."/>
            <person name="Jiang W."/>
            <person name="Fu Q."/>
            <person name="Fu X."/>
            <person name="Miao Y."/>
            <person name="Liu J."/>
            <person name="Yu Q."/>
            <person name="Li R."/>
            <person name="Liao H."/>
            <person name="Li X."/>
            <person name="Kong Y."/>
            <person name="Jiang Z."/>
            <person name="Chourrout D."/>
            <person name="Li R."/>
            <person name="Bao Z."/>
        </authorList>
    </citation>
    <scope>NUCLEOTIDE SEQUENCE [LARGE SCALE GENOMIC DNA]</scope>
    <source>
        <strain evidence="4 5">PY_sf001</strain>
    </source>
</reference>
<dbReference type="InterPro" id="IPR016186">
    <property type="entry name" value="C-type_lectin-like/link_sf"/>
</dbReference>
<feature type="region of interest" description="Disordered" evidence="2">
    <location>
        <begin position="198"/>
        <end position="219"/>
    </location>
</feature>
<sequence length="988" mass="107074">MIETFLNLFLCYSSLQCNRIPYYSPKSYVESTVIGNSRQYTFRFCNDTVELPKVYLNDVCRCVPERFYSIFMVIKDEIRKGRFNGFKMDCTQVFNTTDDSSTTPQNAAPSKISTALAQLLRLRGVSPLQIARIQATGLSEAELEGLRARRKLTMAEIAFMQTRGVPIQQINAFQRMGLLPSEIRALRARGRLPRVSPGIPRTPFLARANTSPPGSLPQVTPIRPLSFPRVVPPRIGRGVAPRGTGRRIIGTPIVTPIRPLGVRGSQGIVPQAVRRITKFQELQLLSRQLSPLQLVLLVRGMTKEGLVSLATEMTANQFAAMWKVLTKAQKQQLLPSLTSQMRDRLTSTQTSQESLRAFQNQLTPSQIMQLSPEQIQRLGAVLASMDGDKSQLPKGLLPSSNGDTTPGTGLHFRQINPTTTVIRTGPSTTDNTVFSGEGPSAPAIGTIVIPGDNVVGGDGSVPSTGTGTLTPVNNDSGAEKMIRFDVVPTEAGDSQFNKGNIVEGMSPIDTSGTVVDIGDQNVPNPPSPDLQLTSGSLVIDSPTVDALYQASVGGSIAGTSESGSSNTAMTGDTGNTYADGKTPDAGMDTISPTVDASYQASAGGSIVGTSESGSSNTAMTGDTGNTYADGISPDAGMDTTNIIPNYKRFPETEMFSSGMCSACENSAGELPCYLPHPGYCNKFIQCVPASGSELRPQTMNCYDFLFWDQGIRSCIPTSEHCTMPTGVENLPKEGVIEAPVEYDSTPPQQAVETTTTTPTVDPSTEPPPDYAPFERVQATLDMSLYPAPPSGLVFPDGAPSNLEFPDINTGPNRIVAADEPFNMEVPETTASSTPATVNTSPTPVPVKAPPAEVCEVGWVGFERDCYFLSSDQLTWHSALTQCHNMDAHLARIYTTAENKFIQKTARNRKGGPYEGYWIGGSDIRTEGVWEWYETGKQLGPVFWHQSEPNSFQGDQDCLQLFVHHAFQWDDEVCTHERHYVCEKSAKFD</sequence>
<evidence type="ECO:0000256" key="2">
    <source>
        <dbReference type="SAM" id="MobiDB-lite"/>
    </source>
</evidence>
<dbReference type="OrthoDB" id="8935730at2759"/>
<dbReference type="AlphaFoldDB" id="A0A210PV54"/>
<evidence type="ECO:0000313" key="4">
    <source>
        <dbReference type="EMBL" id="OWF40377.1"/>
    </source>
</evidence>
<gene>
    <name evidence="4" type="ORF">KP79_PYT18082</name>
</gene>
<dbReference type="SMART" id="SM00494">
    <property type="entry name" value="ChtBD2"/>
    <property type="match status" value="1"/>
</dbReference>
<keyword evidence="1" id="KW-1015">Disulfide bond</keyword>
<dbReference type="Gene3D" id="3.10.100.10">
    <property type="entry name" value="Mannose-Binding Protein A, subunit A"/>
    <property type="match status" value="1"/>
</dbReference>
<dbReference type="Proteomes" id="UP000242188">
    <property type="component" value="Unassembled WGS sequence"/>
</dbReference>
<dbReference type="PANTHER" id="PTHR22803">
    <property type="entry name" value="MANNOSE, PHOSPHOLIPASE, LECTIN RECEPTOR RELATED"/>
    <property type="match status" value="1"/>
</dbReference>
<keyword evidence="4" id="KW-0430">Lectin</keyword>
<feature type="domain" description="C-type lectin" evidence="3">
    <location>
        <begin position="861"/>
        <end position="982"/>
    </location>
</feature>
<feature type="region of interest" description="Disordered" evidence="2">
    <location>
        <begin position="602"/>
        <end position="632"/>
    </location>
</feature>